<evidence type="ECO:0000313" key="1">
    <source>
        <dbReference type="EMBL" id="VFU12290.1"/>
    </source>
</evidence>
<accession>A0A485LY55</accession>
<reference evidence="1" key="1">
    <citation type="submission" date="2019-03" db="EMBL/GenBank/DDBJ databases">
        <authorList>
            <person name="Hao L."/>
        </authorList>
    </citation>
    <scope>NUCLEOTIDE SEQUENCE</scope>
</reference>
<dbReference type="EMBL" id="CAADRN010000074">
    <property type="protein sequence ID" value="VFU12290.1"/>
    <property type="molecule type" value="Genomic_DNA"/>
</dbReference>
<dbReference type="AlphaFoldDB" id="A0A485LY55"/>
<protein>
    <submittedName>
        <fullName evidence="1">Uncharacterized protein</fullName>
    </submittedName>
</protein>
<proteinExistence type="predicted"/>
<organism evidence="1">
    <name type="scientific">anaerobic digester metagenome</name>
    <dbReference type="NCBI Taxonomy" id="1263854"/>
    <lineage>
        <taxon>unclassified sequences</taxon>
        <taxon>metagenomes</taxon>
        <taxon>ecological metagenomes</taxon>
    </lineage>
</organism>
<dbReference type="PROSITE" id="PS51257">
    <property type="entry name" value="PROKAR_LIPOPROTEIN"/>
    <property type="match status" value="1"/>
</dbReference>
<gene>
    <name evidence="1" type="ORF">SCFA_1650007</name>
</gene>
<sequence length="55" mass="6060">MSKRFTCLRLNVYPVMLVAALLCVALAGCSATPVTQTAPGDLGKMFYIRYLHWAP</sequence>
<name>A0A485LY55_9ZZZZ</name>